<dbReference type="OrthoDB" id="9809324at2"/>
<reference evidence="2 3" key="1">
    <citation type="submission" date="2012-06" db="EMBL/GenBank/DDBJ databases">
        <title>Draft Genome Sequence of Lactobacillus hominis Strain CRBIP 24.179T, isolated from human intestine.</title>
        <authorList>
            <person name="Cousin S."/>
            <person name="Ma L."/>
            <person name="Bizet C."/>
            <person name="Loux V."/>
            <person name="Bouchier C."/>
            <person name="Clermont D."/>
            <person name="Creno S."/>
        </authorList>
    </citation>
    <scope>NUCLEOTIDE SEQUENCE [LARGE SCALE GENOMIC DNA]</scope>
    <source>
        <strain evidence="3">CRBIP 24.179T</strain>
    </source>
</reference>
<dbReference type="GO" id="GO:0016887">
    <property type="term" value="F:ATP hydrolysis activity"/>
    <property type="evidence" value="ECO:0007669"/>
    <property type="project" value="InterPro"/>
</dbReference>
<dbReference type="AlphaFoldDB" id="I7JUI0"/>
<dbReference type="STRING" id="1423758.FC41_GL001183"/>
<dbReference type="Pfam" id="PF13304">
    <property type="entry name" value="AAA_21"/>
    <property type="match status" value="1"/>
</dbReference>
<accession>I7JUI0</accession>
<dbReference type="RefSeq" id="WP_008470096.1">
    <property type="nucleotide sequence ID" value="NZ_AYZP01000025.1"/>
</dbReference>
<feature type="domain" description="ATPase AAA-type core" evidence="1">
    <location>
        <begin position="60"/>
        <end position="341"/>
    </location>
</feature>
<dbReference type="EMBL" id="CAKE01000002">
    <property type="protein sequence ID" value="CCI81371.1"/>
    <property type="molecule type" value="Genomic_DNA"/>
</dbReference>
<dbReference type="SUPFAM" id="SSF52540">
    <property type="entry name" value="P-loop containing nucleoside triphosphate hydrolases"/>
    <property type="match status" value="1"/>
</dbReference>
<dbReference type="eggNOG" id="COG1106">
    <property type="taxonomic scope" value="Bacteria"/>
</dbReference>
<dbReference type="Gene3D" id="3.40.50.300">
    <property type="entry name" value="P-loop containing nucleotide triphosphate hydrolases"/>
    <property type="match status" value="1"/>
</dbReference>
<dbReference type="InterPro" id="IPR027417">
    <property type="entry name" value="P-loop_NTPase"/>
</dbReference>
<evidence type="ECO:0000313" key="3">
    <source>
        <dbReference type="Proteomes" id="UP000009320"/>
    </source>
</evidence>
<dbReference type="Proteomes" id="UP000009320">
    <property type="component" value="Unassembled WGS sequence"/>
</dbReference>
<evidence type="ECO:0000313" key="2">
    <source>
        <dbReference type="EMBL" id="CCI81371.1"/>
    </source>
</evidence>
<protein>
    <recommendedName>
        <fullName evidence="1">ATPase AAA-type core domain-containing protein</fullName>
    </recommendedName>
</protein>
<name>I7JUI0_9LACO</name>
<keyword evidence="3" id="KW-1185">Reference proteome</keyword>
<organism evidence="2 3">
    <name type="scientific">Lactobacillus hominis DSM 23910 = CRBIP 24.179</name>
    <dbReference type="NCBI Taxonomy" id="1423758"/>
    <lineage>
        <taxon>Bacteria</taxon>
        <taxon>Bacillati</taxon>
        <taxon>Bacillota</taxon>
        <taxon>Bacilli</taxon>
        <taxon>Lactobacillales</taxon>
        <taxon>Lactobacillaceae</taxon>
        <taxon>Lactobacillus</taxon>
    </lineage>
</organism>
<sequence length="410" mass="47203">MKNITTVDNNLYFLKMKIENHPLFKNGLEFSLMSDARITENTRDQLTNLAGNLWINNLITIVGKNATGKTTIMRTIIGMLQLLLYGNSIDQTSLQDILVGDQPITITTYFYGTDRLLYKDVVTFKQTRDKLNKKWIIDNELIYRKEFKDRLTKKEILNFDNIEPLYNRKDLGELASSILSPDDSIFRLILTKEDYHCQLIFDNLMLANINALFYDEEKVPVAILNFLDPSIEYLNIESETDDANHIKKIIYHLKFKNAEEEITATGFDVIQHYLSSGTAKGITLYGRVMIALKTGGIMFVDELENHFNHAIVRSFIEDFSDPKININRATLIFSTHYSELLNDLDRGDEVYVAKRNDKIELQRYSAANVRSDLKKAEVFESDYLGGTAPEYSAYLALKKATKKVVQDKHE</sequence>
<proteinExistence type="predicted"/>
<dbReference type="GO" id="GO:0005524">
    <property type="term" value="F:ATP binding"/>
    <property type="evidence" value="ECO:0007669"/>
    <property type="project" value="InterPro"/>
</dbReference>
<comment type="caution">
    <text evidence="2">The sequence shown here is derived from an EMBL/GenBank/DDBJ whole genome shotgun (WGS) entry which is preliminary data.</text>
</comment>
<gene>
    <name evidence="2" type="ORF">BN55_07370</name>
</gene>
<dbReference type="InterPro" id="IPR003959">
    <property type="entry name" value="ATPase_AAA_core"/>
</dbReference>
<evidence type="ECO:0000259" key="1">
    <source>
        <dbReference type="Pfam" id="PF13304"/>
    </source>
</evidence>
<dbReference type="GeneID" id="82846646"/>